<name>A0A941EP58_9ACTN</name>
<feature type="domain" description="Fibronectin type-III" evidence="10">
    <location>
        <begin position="743"/>
        <end position="824"/>
    </location>
</feature>
<dbReference type="InterPro" id="IPR014718">
    <property type="entry name" value="GH-type_carb-bd"/>
</dbReference>
<dbReference type="InterPro" id="IPR015220">
    <property type="entry name" value="Glucodextranase_N"/>
</dbReference>
<dbReference type="Gene3D" id="2.70.98.10">
    <property type="match status" value="1"/>
</dbReference>
<keyword evidence="5" id="KW-0106">Calcium</keyword>
<protein>
    <recommendedName>
        <fullName evidence="3">alpha-amylase</fullName>
        <ecNumber evidence="3">3.2.1.1</ecNumber>
    </recommendedName>
    <alternativeName>
        <fullName evidence="8">1,4-alpha-D-glucan glucanohydrolase</fullName>
    </alternativeName>
</protein>
<comment type="catalytic activity">
    <reaction evidence="1">
        <text>Endohydrolysis of (1-&gt;4)-alpha-D-glucosidic linkages in polysaccharides containing three or more (1-&gt;4)-alpha-linked D-glucose units.</text>
        <dbReference type="EC" id="3.2.1.1"/>
    </reaction>
</comment>
<feature type="chain" id="PRO_5037697581" description="alpha-amylase" evidence="9">
    <location>
        <begin position="38"/>
        <end position="1144"/>
    </location>
</feature>
<gene>
    <name evidence="12" type="ORF">KDL01_16160</name>
</gene>
<keyword evidence="6" id="KW-0326">Glycosidase</keyword>
<dbReference type="CDD" id="cd00063">
    <property type="entry name" value="FN3"/>
    <property type="match status" value="1"/>
</dbReference>
<dbReference type="InterPro" id="IPR013783">
    <property type="entry name" value="Ig-like_fold"/>
</dbReference>
<evidence type="ECO:0000259" key="11">
    <source>
        <dbReference type="PROSITE" id="PS51166"/>
    </source>
</evidence>
<evidence type="ECO:0000256" key="6">
    <source>
        <dbReference type="ARBA" id="ARBA00023295"/>
    </source>
</evidence>
<dbReference type="InterPro" id="IPR002044">
    <property type="entry name" value="CBM20"/>
</dbReference>
<dbReference type="GO" id="GO:0016757">
    <property type="term" value="F:glycosyltransferase activity"/>
    <property type="evidence" value="ECO:0007669"/>
    <property type="project" value="UniProtKB-ARBA"/>
</dbReference>
<dbReference type="SMART" id="SM00060">
    <property type="entry name" value="FN3"/>
    <property type="match status" value="2"/>
</dbReference>
<dbReference type="PANTHER" id="PTHR31616:SF0">
    <property type="entry name" value="GLUCAN 1,4-ALPHA-GLUCOSIDASE"/>
    <property type="match status" value="1"/>
</dbReference>
<dbReference type="InterPro" id="IPR036116">
    <property type="entry name" value="FN3_sf"/>
</dbReference>
<evidence type="ECO:0000256" key="7">
    <source>
        <dbReference type="ARBA" id="ARBA00023326"/>
    </source>
</evidence>
<comment type="caution">
    <text evidence="12">The sequence shown here is derived from an EMBL/GenBank/DDBJ whole genome shotgun (WGS) entry which is preliminary data.</text>
</comment>
<keyword evidence="7" id="KW-0624">Polysaccharide degradation</keyword>
<dbReference type="Pfam" id="PF09137">
    <property type="entry name" value="Glucodextran_N"/>
    <property type="match status" value="1"/>
</dbReference>
<dbReference type="EC" id="3.2.1.1" evidence="3"/>
<dbReference type="Gene3D" id="2.60.40.10">
    <property type="entry name" value="Immunoglobulins"/>
    <property type="match status" value="4"/>
</dbReference>
<dbReference type="SMART" id="SM01065">
    <property type="entry name" value="CBM_2"/>
    <property type="match status" value="2"/>
</dbReference>
<reference evidence="12" key="1">
    <citation type="submission" date="2021-04" db="EMBL/GenBank/DDBJ databases">
        <title>Genome based classification of Actinospica acidithermotolerans sp. nov., an actinobacterium isolated from an Indonesian hot spring.</title>
        <authorList>
            <person name="Kusuma A.B."/>
            <person name="Putra K.E."/>
            <person name="Nafisah S."/>
            <person name="Loh J."/>
            <person name="Nouioui I."/>
            <person name="Goodfellow M."/>
        </authorList>
    </citation>
    <scope>NUCLEOTIDE SEQUENCE</scope>
    <source>
        <strain evidence="12">CSCA 57</strain>
    </source>
</reference>
<dbReference type="PROSITE" id="PS51166">
    <property type="entry name" value="CBM20"/>
    <property type="match status" value="1"/>
</dbReference>
<dbReference type="PROSITE" id="PS00820">
    <property type="entry name" value="GLUCOAMYLASE"/>
    <property type="match status" value="1"/>
</dbReference>
<dbReference type="SUPFAM" id="SSF48208">
    <property type="entry name" value="Six-hairpin glycosidases"/>
    <property type="match status" value="1"/>
</dbReference>
<dbReference type="InterPro" id="IPR012341">
    <property type="entry name" value="6hp_glycosidase-like_sf"/>
</dbReference>
<evidence type="ECO:0000256" key="1">
    <source>
        <dbReference type="ARBA" id="ARBA00000548"/>
    </source>
</evidence>
<dbReference type="Proteomes" id="UP000675781">
    <property type="component" value="Unassembled WGS sequence"/>
</dbReference>
<dbReference type="GO" id="GO:0004556">
    <property type="term" value="F:alpha-amylase activity"/>
    <property type="evidence" value="ECO:0007669"/>
    <property type="project" value="UniProtKB-EC"/>
</dbReference>
<keyword evidence="4" id="KW-0378">Hydrolase</keyword>
<proteinExistence type="inferred from homology"/>
<keyword evidence="9" id="KW-0732">Signal</keyword>
<dbReference type="RefSeq" id="WP_212529324.1">
    <property type="nucleotide sequence ID" value="NZ_JAGSOG010000071.1"/>
</dbReference>
<dbReference type="SUPFAM" id="SSF74650">
    <property type="entry name" value="Galactose mutarotase-like"/>
    <property type="match status" value="1"/>
</dbReference>
<evidence type="ECO:0000256" key="3">
    <source>
        <dbReference type="ARBA" id="ARBA00012595"/>
    </source>
</evidence>
<dbReference type="SUPFAM" id="SSF49452">
    <property type="entry name" value="Starch-binding domain-like"/>
    <property type="match status" value="1"/>
</dbReference>
<dbReference type="AlphaFoldDB" id="A0A941EP58"/>
<dbReference type="InterPro" id="IPR008928">
    <property type="entry name" value="6-hairpin_glycosidase_sf"/>
</dbReference>
<organism evidence="12 13">
    <name type="scientific">Actinospica durhamensis</name>
    <dbReference type="NCBI Taxonomy" id="1508375"/>
    <lineage>
        <taxon>Bacteria</taxon>
        <taxon>Bacillati</taxon>
        <taxon>Actinomycetota</taxon>
        <taxon>Actinomycetes</taxon>
        <taxon>Catenulisporales</taxon>
        <taxon>Actinospicaceae</taxon>
        <taxon>Actinospica</taxon>
    </lineage>
</organism>
<comment type="similarity">
    <text evidence="2">Belongs to the glycosyl hydrolase 15 family.</text>
</comment>
<evidence type="ECO:0000256" key="2">
    <source>
        <dbReference type="ARBA" id="ARBA00006188"/>
    </source>
</evidence>
<dbReference type="Gene3D" id="1.50.10.10">
    <property type="match status" value="1"/>
</dbReference>
<evidence type="ECO:0000256" key="4">
    <source>
        <dbReference type="ARBA" id="ARBA00022801"/>
    </source>
</evidence>
<dbReference type="PANTHER" id="PTHR31616">
    <property type="entry name" value="TREHALASE"/>
    <property type="match status" value="1"/>
</dbReference>
<feature type="domain" description="Fibronectin type-III" evidence="10">
    <location>
        <begin position="830"/>
        <end position="917"/>
    </location>
</feature>
<evidence type="ECO:0000259" key="10">
    <source>
        <dbReference type="PROSITE" id="PS50853"/>
    </source>
</evidence>
<feature type="signal peptide" evidence="9">
    <location>
        <begin position="1"/>
        <end position="37"/>
    </location>
</feature>
<dbReference type="InterPro" id="IPR014756">
    <property type="entry name" value="Ig_E-set"/>
</dbReference>
<accession>A0A941EP58</accession>
<keyword evidence="7" id="KW-0119">Carbohydrate metabolism</keyword>
<keyword evidence="13" id="KW-1185">Reference proteome</keyword>
<dbReference type="Pfam" id="PF00041">
    <property type="entry name" value="fn3"/>
    <property type="match status" value="2"/>
</dbReference>
<dbReference type="InterPro" id="IPR003961">
    <property type="entry name" value="FN3_dom"/>
</dbReference>
<dbReference type="SUPFAM" id="SSF49265">
    <property type="entry name" value="Fibronectin type III"/>
    <property type="match status" value="1"/>
</dbReference>
<dbReference type="EMBL" id="JAGSOG010000071">
    <property type="protein sequence ID" value="MBR7834811.1"/>
    <property type="molecule type" value="Genomic_DNA"/>
</dbReference>
<sequence length="1144" mass="117266">MASAPRRRRQHSPLISVSCVLALTAGLLTGVTAAASAATASGGPGSTPYWNESGGVQGFADSTSSTSKVAYTIGDGELENAFYPEDDEPDTYGLQYYVTNGSSFTDSEVSNTTHAVTLADSTSLTWQQTNTATNGDFSITKTYIADPNASVILIQTTFTNETSSPLYLYADYQPYLDNQGDGNTGGTDSTSGDLEAVNGSVASALAASTGFTGSSTGYVGTSSSGATELTSGYGLATTYSGVSSSGHLDQTAQIPVSSSGSTTFTLALAFDTTESSAITDAATALGSGFSTLESSFESGWHSWLAGLSAPPASVEPASAGGTGSAALLNQYYISLMELKADEDKTYVGGFVASPTDPWGASDSAASAGNHGYHLVWTRDEYEMASALLASGDSTDAAAALQYILKYEIESSGEAKQNTWLNGNQEWSGQQMDESADPLILAYQLGDTSSTDWATLKTEANYIVSNGPYTGQDRWEENSGYSPSTIAAEIAGLVCAYSLATTQGDTSDAATYLSTAKTWASEVDGWTYTTDGSLGSGSYFVRIAPNGTPNDSNTISISNGGGSYDQRAVVDAGFLELVRLGIKSASATDITNSLSVVDSTIGVTTPQGLMYHRYNHDGYGETSTGADYTGAGVGNLWPVFNGERGEYDIADGATSGAESQLEVMQASASADGQISEQVWGSSTAASASGTGWSLGQPDNSATPLMWSMAQYVRLADDISHGSDADTPAIVCQTFSTCAVSAPAAPTGLTVTAKTSSTVSLSWTASSGATGYKVLRNGTSVATPTSTSYTDTGLTAGTSYTYTVEATNTAGSSAASSSVTATTNSAGTAPNAPTGLTVGTVTTTTVPLSWTASSTGGSYAVAGYYVLRNGSVVGTTTSTSYTDTGLSPATAYTYTVEAYDTNGDVSAASSSVSATTSVGYTETFDVTVPVNTAASGDGVYLDGDFSVLGQGGSDWAASGLAMTKVDDTHYTLTVSASSAASLQYKYVLGASWNNVEETASCGYVANRSVTVGGTETDTVADWAGPNTCGNAQAVIDVTVPSSTPSGDEVYISGDFSALGIGMSSANDWTAGLYPMTKIAANQWQILVPSNSGDTLAYKFDLNGTWTNVEEGSSCAYVNNRSFLFNGADSSYTASDSVLTWAGLNGC</sequence>
<evidence type="ECO:0000256" key="5">
    <source>
        <dbReference type="ARBA" id="ARBA00022837"/>
    </source>
</evidence>
<evidence type="ECO:0000313" key="12">
    <source>
        <dbReference type="EMBL" id="MBR7834811.1"/>
    </source>
</evidence>
<evidence type="ECO:0000313" key="13">
    <source>
        <dbReference type="Proteomes" id="UP000675781"/>
    </source>
</evidence>
<feature type="domain" description="CBM20" evidence="11">
    <location>
        <begin position="912"/>
        <end position="1022"/>
    </location>
</feature>
<dbReference type="InterPro" id="IPR011613">
    <property type="entry name" value="GH15-like"/>
</dbReference>
<dbReference type="InterPro" id="IPR011013">
    <property type="entry name" value="Gal_mutarotase_sf_dom"/>
</dbReference>
<dbReference type="PROSITE" id="PS50853">
    <property type="entry name" value="FN3"/>
    <property type="match status" value="2"/>
</dbReference>
<dbReference type="InterPro" id="IPR046966">
    <property type="entry name" value="Glucoamylase_active_site"/>
</dbReference>
<dbReference type="InterPro" id="IPR013784">
    <property type="entry name" value="Carb-bd-like_fold"/>
</dbReference>
<dbReference type="GO" id="GO:0000272">
    <property type="term" value="P:polysaccharide catabolic process"/>
    <property type="evidence" value="ECO:0007669"/>
    <property type="project" value="UniProtKB-KW"/>
</dbReference>
<dbReference type="Pfam" id="PF00723">
    <property type="entry name" value="Glyco_hydro_15"/>
    <property type="match status" value="1"/>
</dbReference>
<evidence type="ECO:0000256" key="9">
    <source>
        <dbReference type="SAM" id="SignalP"/>
    </source>
</evidence>
<dbReference type="SUPFAM" id="SSF81296">
    <property type="entry name" value="E set domains"/>
    <property type="match status" value="1"/>
</dbReference>
<evidence type="ECO:0000256" key="8">
    <source>
        <dbReference type="ARBA" id="ARBA00030238"/>
    </source>
</evidence>
<dbReference type="GO" id="GO:2001070">
    <property type="term" value="F:starch binding"/>
    <property type="evidence" value="ECO:0007669"/>
    <property type="project" value="InterPro"/>
</dbReference>